<sequence>MTNDNQIDFEGIDRKQLSKIKQHFIQLNQTRYQRTLGALSERQQQFLILLPLLFHVNHPMLPGYISHLTPSGVQAYTPSKDDIRVAKSVARSFNYQRDLVDKKDAIEALFVMGSLGTIAHADNSDIDVWVCHAKDIPKAALAELQEKCEALTRWAESIHIETHFFLMESEKFRQGQQALLSSESSGTAQHFLLLDEFYRTAVWLAGRLPLWWFVPAAQEKNYTGYTKNLLEKRFLRANEYIDFGGIPEIPPNEFIGAGIWQLYKGIDSPYKSVLKLLLLEAYANDQFNEPLSLRLKRKIYADLDNNQSLNADELDAYVLVYQRLEEYLLAQNQPTRLELVRRCFYFKSGKHLSRTSRNVAKAWQRLLLEKMVKNWEWAQHQLTMLDNRAYWKSPHVLAERNLLANELSQGYRLLVDMNKNNPGEAAISSNELLILGRKLHAAFERKAGKIDWINPNISQDLSEPALCFVQTQEANTSVWQAYRGSQQDFTLRSQASEPIKRSRNFMELLLWCYGNGIFSAGTKLDIAAKDFSLQSFQRQQLLQVIQQWLPLPLKKVEHESFMQNAQPTHILLAFNVGVEPQADLHKKGMQMLSSQRDAFGYSGMKENLVISVDIVQRNSWGEIVCRHFDSDALVNCLLHYLRAIPPGKHSALPSLTVRCFSLGQGATIEQRVLDLWRAIITCFYSGSRARNTRFIFEMADEYFLLQFVQHHAQILRFATYEKLLEKLALPQMEFSPLMVDAYALRDKPLRLFCEMVKTPAIYLFYQIENQQAQITIVDQKGAFFSKTLALFNVQALLRPLCRFIRTAVERQALDYEHHQDHLMDVEDLQAIKIFELVGDPKQKNSWLEPRNVAQDLTQVQFINVCAVAEPHETEGLSFTLYCDGKEFSALQFGDELFTEVAKYIVAGRKHGETYPCYITDLDLSLCRDIIAPQTGVQLIHYLHIKNDIELKLNEALLQTYG</sequence>
<organism evidence="2 3">
    <name type="scientific">Cellvibrio zantedeschiae</name>
    <dbReference type="NCBI Taxonomy" id="1237077"/>
    <lineage>
        <taxon>Bacteria</taxon>
        <taxon>Pseudomonadati</taxon>
        <taxon>Pseudomonadota</taxon>
        <taxon>Gammaproteobacteria</taxon>
        <taxon>Cellvibrionales</taxon>
        <taxon>Cellvibrionaceae</taxon>
        <taxon>Cellvibrio</taxon>
    </lineage>
</organism>
<evidence type="ECO:0000259" key="1">
    <source>
        <dbReference type="Pfam" id="PF12633"/>
    </source>
</evidence>
<feature type="domain" description="Adenylate cyclase class-I N-terminal" evidence="1">
    <location>
        <begin position="17"/>
        <end position="212"/>
    </location>
</feature>
<name>A0ABQ3B7K7_9GAMM</name>
<accession>A0ABQ3B7K7</accession>
<dbReference type="InterPro" id="IPR000274">
    <property type="entry name" value="Adenylate_cyclase_1"/>
</dbReference>
<dbReference type="PROSITE" id="PS00018">
    <property type="entry name" value="EF_HAND_1"/>
    <property type="match status" value="1"/>
</dbReference>
<dbReference type="PANTHER" id="PTHR38760">
    <property type="entry name" value="ADENYLATE CYCLASE"/>
    <property type="match status" value="1"/>
</dbReference>
<dbReference type="EMBL" id="BMYZ01000003">
    <property type="protein sequence ID" value="GGY83429.1"/>
    <property type="molecule type" value="Genomic_DNA"/>
</dbReference>
<dbReference type="RefSeq" id="WP_189420136.1">
    <property type="nucleotide sequence ID" value="NZ_BMYZ01000003.1"/>
</dbReference>
<comment type="caution">
    <text evidence="2">The sequence shown here is derived from an EMBL/GenBank/DDBJ whole genome shotgun (WGS) entry which is preliminary data.</text>
</comment>
<dbReference type="Proteomes" id="UP000619761">
    <property type="component" value="Unassembled WGS sequence"/>
</dbReference>
<keyword evidence="3" id="KW-1185">Reference proteome</keyword>
<dbReference type="PANTHER" id="PTHR38760:SF1">
    <property type="entry name" value="ADENYLATE CYCLASE"/>
    <property type="match status" value="1"/>
</dbReference>
<evidence type="ECO:0000313" key="2">
    <source>
        <dbReference type="EMBL" id="GGY83429.1"/>
    </source>
</evidence>
<proteinExistence type="predicted"/>
<dbReference type="PIRSF" id="PIRSF001444">
    <property type="entry name" value="Adenylate_cycl"/>
    <property type="match status" value="1"/>
</dbReference>
<dbReference type="InterPro" id="IPR024685">
    <property type="entry name" value="Adenylate_cyclase_1_N"/>
</dbReference>
<dbReference type="Pfam" id="PF01295">
    <property type="entry name" value="Adenylate_cycl"/>
    <property type="match status" value="1"/>
</dbReference>
<protein>
    <submittedName>
        <fullName evidence="2">Adenylate cyclase</fullName>
    </submittedName>
</protein>
<evidence type="ECO:0000313" key="3">
    <source>
        <dbReference type="Proteomes" id="UP000619761"/>
    </source>
</evidence>
<dbReference type="Pfam" id="PF12633">
    <property type="entry name" value="Adenyl_cycl_N"/>
    <property type="match status" value="1"/>
</dbReference>
<dbReference type="InterPro" id="IPR018247">
    <property type="entry name" value="EF_Hand_1_Ca_BS"/>
</dbReference>
<reference evidence="3" key="1">
    <citation type="journal article" date="2019" name="Int. J. Syst. Evol. Microbiol.">
        <title>The Global Catalogue of Microorganisms (GCM) 10K type strain sequencing project: providing services to taxonomists for standard genome sequencing and annotation.</title>
        <authorList>
            <consortium name="The Broad Institute Genomics Platform"/>
            <consortium name="The Broad Institute Genome Sequencing Center for Infectious Disease"/>
            <person name="Wu L."/>
            <person name="Ma J."/>
        </authorList>
    </citation>
    <scope>NUCLEOTIDE SEQUENCE [LARGE SCALE GENOMIC DNA]</scope>
    <source>
        <strain evidence="3">KCTC 32239</strain>
    </source>
</reference>
<gene>
    <name evidence="2" type="primary">cyaA</name>
    <name evidence="2" type="ORF">GCM10011613_30400</name>
</gene>